<dbReference type="GO" id="GO:0005634">
    <property type="term" value="C:nucleus"/>
    <property type="evidence" value="ECO:0007669"/>
    <property type="project" value="UniProtKB-SubCell"/>
</dbReference>
<evidence type="ECO:0000256" key="1">
    <source>
        <dbReference type="ARBA" id="ARBA00004123"/>
    </source>
</evidence>
<evidence type="ECO:0000256" key="6">
    <source>
        <dbReference type="ARBA" id="ARBA00022843"/>
    </source>
</evidence>
<evidence type="ECO:0000256" key="9">
    <source>
        <dbReference type="ARBA" id="ARBA00023242"/>
    </source>
</evidence>
<evidence type="ECO:0000256" key="5">
    <source>
        <dbReference type="ARBA" id="ARBA00022553"/>
    </source>
</evidence>
<evidence type="ECO:0000256" key="7">
    <source>
        <dbReference type="ARBA" id="ARBA00022853"/>
    </source>
</evidence>
<dbReference type="Proteomes" id="UP001152799">
    <property type="component" value="Chromosome 11"/>
</dbReference>
<evidence type="ECO:0000256" key="3">
    <source>
        <dbReference type="ARBA" id="ARBA00015508"/>
    </source>
</evidence>
<dbReference type="AlphaFoldDB" id="A0A9N9QK50"/>
<keyword evidence="5" id="KW-0597">Phosphoprotein</keyword>
<comment type="subunit">
    <text evidence="13">Component of the NSL complex at least composed of KAT8/MOF, KANSL1, KANSL2, KANSL3, MCRS1, PHF20, OGT1/OGT, WDR5 and HCFC1.</text>
</comment>
<evidence type="ECO:0000256" key="10">
    <source>
        <dbReference type="ARBA" id="ARBA00032947"/>
    </source>
</evidence>
<evidence type="ECO:0000313" key="17">
    <source>
        <dbReference type="Proteomes" id="UP001152799"/>
    </source>
</evidence>
<sequence length="605" mass="69267">MSRNEQVLRAQVKMELKDKRRCAYQPYECSHLNVEGSKYCLKHILQDKNAAFRQCNFFYQSSGKRCHRAAAKKEKKEHGYCSEHSIKAALQVNKKQSANRPPVTAESLLSNLTLYLKQQKKSSSHENAEDQGTIVEPPDPTAFDVTTIFNDRCKEVLDMCSDSESDVEAATNAGVWHDAQADSSDNESIDSEQEDPLKHANVYTSEEITFKARDQLIKLHSHYVEQFDHLHNQMREIKRNYIYNLKREKETCCNIYSQIREHPKEQRLYKKLKRFGNYNKSSGEDAINTRRLHDLRKRMRGVKSYFSRCLFTEDGVKCCQKPIYLAKHCRKHITEDANQALYVACGKVNFDVKCNLALEGLFEDSACKIHKVFPMIRSYSQARTSLGNKLIEKDSESDPDDTLDLPPHFAMPTSDSIKTETMDYSLSSLTKMETLPSLLFEDSAESLSSTLQYSTSEFTETFAEHNSSDLQESNNTANSNVIDDIGLAESEAKIVEETKTSDDIFQFKIQNFNDEPELEQKQEEEETVTNKETQIAENKQEELKISEETLTNSETTESVSEIAENILEAAEIETTNIDVSREDSSNHVGFMEEENKSDEKMEVDG</sequence>
<keyword evidence="7" id="KW-0156">Chromatin regulator</keyword>
<dbReference type="InterPro" id="IPR025927">
    <property type="entry name" value="Znf_KANL2-like"/>
</dbReference>
<evidence type="ECO:0000256" key="14">
    <source>
        <dbReference type="SAM" id="MobiDB-lite"/>
    </source>
</evidence>
<dbReference type="PANTHER" id="PTHR13453">
    <property type="entry name" value="KAT8 REGULATORY NSL COMPLEX SUBUNIT 2"/>
    <property type="match status" value="1"/>
</dbReference>
<comment type="subcellular location">
    <subcellularLocation>
        <location evidence="2">Mitochondrion</location>
    </subcellularLocation>
    <subcellularLocation>
        <location evidence="1">Nucleus</location>
    </subcellularLocation>
</comment>
<feature type="compositionally biased region" description="Low complexity" evidence="14">
    <location>
        <begin position="548"/>
        <end position="559"/>
    </location>
</feature>
<feature type="compositionally biased region" description="Basic and acidic residues" evidence="14">
    <location>
        <begin position="538"/>
        <end position="547"/>
    </location>
</feature>
<evidence type="ECO:0000256" key="4">
    <source>
        <dbReference type="ARBA" id="ARBA00022499"/>
    </source>
</evidence>
<keyword evidence="6" id="KW-0832">Ubl conjugation</keyword>
<feature type="region of interest" description="Disordered" evidence="14">
    <location>
        <begin position="120"/>
        <end position="140"/>
    </location>
</feature>
<dbReference type="EMBL" id="OU892287">
    <property type="protein sequence ID" value="CAG9761934.1"/>
    <property type="molecule type" value="Genomic_DNA"/>
</dbReference>
<evidence type="ECO:0000256" key="13">
    <source>
        <dbReference type="ARBA" id="ARBA00093543"/>
    </source>
</evidence>
<dbReference type="Pfam" id="PF13891">
    <property type="entry name" value="zf-C3HC3H_KANSL2"/>
    <property type="match status" value="2"/>
</dbReference>
<evidence type="ECO:0000256" key="11">
    <source>
        <dbReference type="ARBA" id="ARBA00033378"/>
    </source>
</evidence>
<feature type="compositionally biased region" description="Basic and acidic residues" evidence="14">
    <location>
        <begin position="593"/>
        <end position="605"/>
    </location>
</feature>
<evidence type="ECO:0000313" key="16">
    <source>
        <dbReference type="EMBL" id="CAG9761934.1"/>
    </source>
</evidence>
<feature type="domain" description="KANL2-like probable zinc-finger" evidence="15">
    <location>
        <begin position="315"/>
        <end position="371"/>
    </location>
</feature>
<dbReference type="InterPro" id="IPR026316">
    <property type="entry name" value="NSL2"/>
</dbReference>
<dbReference type="OrthoDB" id="677315at2759"/>
<proteinExistence type="predicted"/>
<organism evidence="16 17">
    <name type="scientific">Ceutorhynchus assimilis</name>
    <name type="common">cabbage seed weevil</name>
    <dbReference type="NCBI Taxonomy" id="467358"/>
    <lineage>
        <taxon>Eukaryota</taxon>
        <taxon>Metazoa</taxon>
        <taxon>Ecdysozoa</taxon>
        <taxon>Arthropoda</taxon>
        <taxon>Hexapoda</taxon>
        <taxon>Insecta</taxon>
        <taxon>Pterygota</taxon>
        <taxon>Neoptera</taxon>
        <taxon>Endopterygota</taxon>
        <taxon>Coleoptera</taxon>
        <taxon>Polyphaga</taxon>
        <taxon>Cucujiformia</taxon>
        <taxon>Curculionidae</taxon>
        <taxon>Ceutorhynchinae</taxon>
        <taxon>Ceutorhynchus</taxon>
    </lineage>
</organism>
<evidence type="ECO:0000256" key="8">
    <source>
        <dbReference type="ARBA" id="ARBA00023128"/>
    </source>
</evidence>
<dbReference type="PANTHER" id="PTHR13453:SF1">
    <property type="entry name" value="KAT8 REGULATORY NSL COMPLEX SUBUNIT 2"/>
    <property type="match status" value="1"/>
</dbReference>
<feature type="region of interest" description="Disordered" evidence="14">
    <location>
        <begin position="515"/>
        <end position="559"/>
    </location>
</feature>
<feature type="region of interest" description="Disordered" evidence="14">
    <location>
        <begin position="392"/>
        <end position="414"/>
    </location>
</feature>
<keyword evidence="9" id="KW-0539">Nucleus</keyword>
<feature type="region of interest" description="Disordered" evidence="14">
    <location>
        <begin position="573"/>
        <end position="605"/>
    </location>
</feature>
<feature type="domain" description="KANL2-like probable zinc-finger" evidence="15">
    <location>
        <begin position="22"/>
        <end position="85"/>
    </location>
</feature>
<gene>
    <name evidence="16" type="ORF">CEUTPL_LOCUS2624</name>
</gene>
<keyword evidence="4" id="KW-1017">Isopeptide bond</keyword>
<keyword evidence="17" id="KW-1185">Reference proteome</keyword>
<evidence type="ECO:0000256" key="2">
    <source>
        <dbReference type="ARBA" id="ARBA00004173"/>
    </source>
</evidence>
<dbReference type="GO" id="GO:0006325">
    <property type="term" value="P:chromatin organization"/>
    <property type="evidence" value="ECO:0007669"/>
    <property type="project" value="UniProtKB-KW"/>
</dbReference>
<dbReference type="GO" id="GO:0005739">
    <property type="term" value="C:mitochondrion"/>
    <property type="evidence" value="ECO:0007669"/>
    <property type="project" value="UniProtKB-SubCell"/>
</dbReference>
<comment type="function">
    <text evidence="12">Non-catalytic component of the NSL histone acetyltransferase complex, a multiprotein complex that mediates histone H4 acetylation at 'Lys-5'- and 'Lys-8' (H4K5ac and H4K8ac) at transcription start sites and promotes transcription initiation. Required for NSL complex stability and for transcription of intraciliary transport genes in both ciliated and non-ciliated cells by regulating histone H4 acetylation at 'Lys-5'- and 'Lys-12' (H4K5ac and H4K12ac). This is necessary for cilium assembly in ciliated cells and for organization of the microtubule cytoskeleton in non-ciliated cells. Required within the NSL complex to maintain nuclear architecture stability by promoting KAT8-mediated acetylation of lamin LMNA.</text>
</comment>
<keyword evidence="8" id="KW-0496">Mitochondrion</keyword>
<reference evidence="16" key="1">
    <citation type="submission" date="2022-01" db="EMBL/GenBank/DDBJ databases">
        <authorList>
            <person name="King R."/>
        </authorList>
    </citation>
    <scope>NUCLEOTIDE SEQUENCE</scope>
</reference>
<name>A0A9N9QK50_9CUCU</name>
<feature type="compositionally biased region" description="Acidic residues" evidence="14">
    <location>
        <begin position="515"/>
        <end position="527"/>
    </location>
</feature>
<protein>
    <recommendedName>
        <fullName evidence="3">KAT8 regulatory NSL complex subunit 2</fullName>
    </recommendedName>
    <alternativeName>
        <fullName evidence="11">NSL complex protein NSL2</fullName>
    </alternativeName>
    <alternativeName>
        <fullName evidence="10">Non-specific lethal 2 homolog</fullName>
    </alternativeName>
</protein>
<evidence type="ECO:0000259" key="15">
    <source>
        <dbReference type="Pfam" id="PF13891"/>
    </source>
</evidence>
<evidence type="ECO:0000256" key="12">
    <source>
        <dbReference type="ARBA" id="ARBA00093359"/>
    </source>
</evidence>
<dbReference type="GO" id="GO:0044545">
    <property type="term" value="C:NSL complex"/>
    <property type="evidence" value="ECO:0007669"/>
    <property type="project" value="TreeGrafter"/>
</dbReference>
<accession>A0A9N9QK50</accession>